<protein>
    <submittedName>
        <fullName evidence="2">Uncharacterized protein</fullName>
    </submittedName>
</protein>
<feature type="transmembrane region" description="Helical" evidence="1">
    <location>
        <begin position="35"/>
        <end position="58"/>
    </location>
</feature>
<feature type="transmembrane region" description="Helical" evidence="1">
    <location>
        <begin position="101"/>
        <end position="119"/>
    </location>
</feature>
<proteinExistence type="predicted"/>
<evidence type="ECO:0000256" key="1">
    <source>
        <dbReference type="SAM" id="Phobius"/>
    </source>
</evidence>
<name>A0A6N9V563_STRMI</name>
<keyword evidence="1" id="KW-1133">Transmembrane helix</keyword>
<feature type="transmembrane region" description="Helical" evidence="1">
    <location>
        <begin position="70"/>
        <end position="89"/>
    </location>
</feature>
<dbReference type="Proteomes" id="UP000471648">
    <property type="component" value="Unassembled WGS sequence"/>
</dbReference>
<keyword evidence="1" id="KW-0812">Transmembrane</keyword>
<evidence type="ECO:0000313" key="3">
    <source>
        <dbReference type="Proteomes" id="UP000471648"/>
    </source>
</evidence>
<feature type="transmembrane region" description="Helical" evidence="1">
    <location>
        <begin position="12"/>
        <end position="29"/>
    </location>
</feature>
<gene>
    <name evidence="2" type="ORF">G3I39_05945</name>
</gene>
<dbReference type="AlphaFoldDB" id="A0A6N9V563"/>
<dbReference type="EMBL" id="JAAGME010000250">
    <property type="protein sequence ID" value="NEB66602.1"/>
    <property type="molecule type" value="Genomic_DNA"/>
</dbReference>
<keyword evidence="1" id="KW-0472">Membrane</keyword>
<organism evidence="2 3">
    <name type="scientific">Streptomyces microflavus</name>
    <name type="common">Streptomyces lipmanii</name>
    <dbReference type="NCBI Taxonomy" id="1919"/>
    <lineage>
        <taxon>Bacteria</taxon>
        <taxon>Bacillati</taxon>
        <taxon>Actinomycetota</taxon>
        <taxon>Actinomycetes</taxon>
        <taxon>Kitasatosporales</taxon>
        <taxon>Streptomycetaceae</taxon>
        <taxon>Streptomyces</taxon>
    </lineage>
</organism>
<evidence type="ECO:0000313" key="2">
    <source>
        <dbReference type="EMBL" id="NEB66602.1"/>
    </source>
</evidence>
<sequence length="136" mass="13655">MTRMLAGAIGDGVFKVVLGAAFLVGGARFGDLLGAPTWLLAVSGAALLIGGGIEAAYVRRRPMATCLRLMIAYDIGWVLASAVALVLAWQGSTAGGELWTAYLTAAPLVLAALLVGAAATPAPAPVRPSAPDTLAP</sequence>
<comment type="caution">
    <text evidence="2">The sequence shown here is derived from an EMBL/GenBank/DDBJ whole genome shotgun (WGS) entry which is preliminary data.</text>
</comment>
<dbReference type="RefSeq" id="WP_164356544.1">
    <property type="nucleotide sequence ID" value="NZ_JAAGME010000250.1"/>
</dbReference>
<reference evidence="2 3" key="1">
    <citation type="submission" date="2020-01" db="EMBL/GenBank/DDBJ databases">
        <title>Insect and environment-associated Actinomycetes.</title>
        <authorList>
            <person name="Currrie C."/>
            <person name="Chevrette M."/>
            <person name="Carlson C."/>
            <person name="Stubbendieck R."/>
            <person name="Wendt-Pienkowski E."/>
        </authorList>
    </citation>
    <scope>NUCLEOTIDE SEQUENCE [LARGE SCALE GENOMIC DNA]</scope>
    <source>
        <strain evidence="2 3">SID14438</strain>
    </source>
</reference>
<accession>A0A6N9V563</accession>